<dbReference type="Proteomes" id="UP000269396">
    <property type="component" value="Unassembled WGS sequence"/>
</dbReference>
<protein>
    <submittedName>
        <fullName evidence="1">Uncharacterized protein</fullName>
    </submittedName>
</protein>
<reference evidence="1 2" key="1">
    <citation type="submission" date="2018-11" db="EMBL/GenBank/DDBJ databases">
        <authorList>
            <consortium name="Pathogen Informatics"/>
        </authorList>
    </citation>
    <scope>NUCLEOTIDE SEQUENCE [LARGE SCALE GENOMIC DNA]</scope>
    <source>
        <strain>Denwood</strain>
        <strain evidence="2">Zambia</strain>
    </source>
</reference>
<dbReference type="EMBL" id="UZAL01045547">
    <property type="protein sequence ID" value="VDP83516.1"/>
    <property type="molecule type" value="Genomic_DNA"/>
</dbReference>
<keyword evidence="2" id="KW-1185">Reference proteome</keyword>
<name>A0A183Q2L8_9TREM</name>
<organism evidence="1 2">
    <name type="scientific">Schistosoma mattheei</name>
    <dbReference type="NCBI Taxonomy" id="31246"/>
    <lineage>
        <taxon>Eukaryota</taxon>
        <taxon>Metazoa</taxon>
        <taxon>Spiralia</taxon>
        <taxon>Lophotrochozoa</taxon>
        <taxon>Platyhelminthes</taxon>
        <taxon>Trematoda</taxon>
        <taxon>Digenea</taxon>
        <taxon>Strigeidida</taxon>
        <taxon>Schistosomatoidea</taxon>
        <taxon>Schistosomatidae</taxon>
        <taxon>Schistosoma</taxon>
    </lineage>
</organism>
<proteinExistence type="predicted"/>
<gene>
    <name evidence="1" type="ORF">SMTD_LOCUS20854</name>
</gene>
<evidence type="ECO:0000313" key="1">
    <source>
        <dbReference type="EMBL" id="VDP83516.1"/>
    </source>
</evidence>
<evidence type="ECO:0000313" key="2">
    <source>
        <dbReference type="Proteomes" id="UP000269396"/>
    </source>
</evidence>
<accession>A0A183Q2L8</accession>
<dbReference type="AlphaFoldDB" id="A0A183Q2L8"/>
<sequence>MNACDRMDHEDVNIWEVLWDTVDRQDTARRSRLRRLSDSSITHATINTGDDDQCGRSFNIHKGKGGILRYNTTCNNRISFDGDDLEDIKTLHIWEASLMNTMDLMHM</sequence>